<feature type="transmembrane region" description="Helical" evidence="1">
    <location>
        <begin position="164"/>
        <end position="183"/>
    </location>
</feature>
<name>A0A5A7PQB5_STRAF</name>
<gene>
    <name evidence="2" type="ORF">STAS_10908</name>
</gene>
<keyword evidence="3" id="KW-1185">Reference proteome</keyword>
<dbReference type="AlphaFoldDB" id="A0A5A7PQB5"/>
<evidence type="ECO:0000256" key="1">
    <source>
        <dbReference type="SAM" id="Phobius"/>
    </source>
</evidence>
<reference evidence="3" key="1">
    <citation type="journal article" date="2019" name="Curr. Biol.">
        <title>Genome Sequence of Striga asiatica Provides Insight into the Evolution of Plant Parasitism.</title>
        <authorList>
            <person name="Yoshida S."/>
            <person name="Kim S."/>
            <person name="Wafula E.K."/>
            <person name="Tanskanen J."/>
            <person name="Kim Y.M."/>
            <person name="Honaas L."/>
            <person name="Yang Z."/>
            <person name="Spallek T."/>
            <person name="Conn C.E."/>
            <person name="Ichihashi Y."/>
            <person name="Cheong K."/>
            <person name="Cui S."/>
            <person name="Der J.P."/>
            <person name="Gundlach H."/>
            <person name="Jiao Y."/>
            <person name="Hori C."/>
            <person name="Ishida J.K."/>
            <person name="Kasahara H."/>
            <person name="Kiba T."/>
            <person name="Kim M.S."/>
            <person name="Koo N."/>
            <person name="Laohavisit A."/>
            <person name="Lee Y.H."/>
            <person name="Lumba S."/>
            <person name="McCourt P."/>
            <person name="Mortimer J.C."/>
            <person name="Mutuku J.M."/>
            <person name="Nomura T."/>
            <person name="Sasaki-Sekimoto Y."/>
            <person name="Seto Y."/>
            <person name="Wang Y."/>
            <person name="Wakatake T."/>
            <person name="Sakakibara H."/>
            <person name="Demura T."/>
            <person name="Yamaguchi S."/>
            <person name="Yoneyama K."/>
            <person name="Manabe R.I."/>
            <person name="Nelson D.C."/>
            <person name="Schulman A.H."/>
            <person name="Timko M.P."/>
            <person name="dePamphilis C.W."/>
            <person name="Choi D."/>
            <person name="Shirasu K."/>
        </authorList>
    </citation>
    <scope>NUCLEOTIDE SEQUENCE [LARGE SCALE GENOMIC DNA]</scope>
    <source>
        <strain evidence="3">cv. UVA1</strain>
    </source>
</reference>
<dbReference type="Proteomes" id="UP000325081">
    <property type="component" value="Unassembled WGS sequence"/>
</dbReference>
<organism evidence="2 3">
    <name type="scientific">Striga asiatica</name>
    <name type="common">Asiatic witchweed</name>
    <name type="synonym">Buchnera asiatica</name>
    <dbReference type="NCBI Taxonomy" id="4170"/>
    <lineage>
        <taxon>Eukaryota</taxon>
        <taxon>Viridiplantae</taxon>
        <taxon>Streptophyta</taxon>
        <taxon>Embryophyta</taxon>
        <taxon>Tracheophyta</taxon>
        <taxon>Spermatophyta</taxon>
        <taxon>Magnoliopsida</taxon>
        <taxon>eudicotyledons</taxon>
        <taxon>Gunneridae</taxon>
        <taxon>Pentapetalae</taxon>
        <taxon>asterids</taxon>
        <taxon>lamiids</taxon>
        <taxon>Lamiales</taxon>
        <taxon>Orobanchaceae</taxon>
        <taxon>Buchnereae</taxon>
        <taxon>Striga</taxon>
    </lineage>
</organism>
<evidence type="ECO:0000313" key="2">
    <source>
        <dbReference type="EMBL" id="GER34662.1"/>
    </source>
</evidence>
<comment type="caution">
    <text evidence="2">The sequence shown here is derived from an EMBL/GenBank/DDBJ whole genome shotgun (WGS) entry which is preliminary data.</text>
</comment>
<proteinExistence type="predicted"/>
<accession>A0A5A7PQB5</accession>
<evidence type="ECO:0000313" key="3">
    <source>
        <dbReference type="Proteomes" id="UP000325081"/>
    </source>
</evidence>
<keyword evidence="1" id="KW-1133">Transmembrane helix</keyword>
<dbReference type="EMBL" id="BKCP01004938">
    <property type="protein sequence ID" value="GER34662.1"/>
    <property type="molecule type" value="Genomic_DNA"/>
</dbReference>
<protein>
    <submittedName>
        <fullName evidence="2">PAP/OAS1 substrate-binding domain superfamily</fullName>
    </submittedName>
</protein>
<keyword evidence="1" id="KW-0812">Transmembrane</keyword>
<keyword evidence="1" id="KW-0472">Membrane</keyword>
<sequence>MPLDGGSTRKAEQRTIWPRAWRGVNAPNNQLLSSIERSALFLPHHSYAASQRKEKGTRRFLLLPISSPFFFHPAISSPFFSAPAIRVVRIHAILQILIGEGCSSHITLNGEWFIFCDEFDNGKTLHSSSVFEKSANLNLHPCRQIPPPIHLAPKYALFQTLRSILASFFLFSLSLLPFLFSSLTPDRKESAN</sequence>